<dbReference type="GO" id="GO:0046872">
    <property type="term" value="F:metal ion binding"/>
    <property type="evidence" value="ECO:0007669"/>
    <property type="project" value="UniProtKB-KW"/>
</dbReference>
<dbReference type="Gene3D" id="3.30.470.20">
    <property type="entry name" value="ATP-grasp fold, B domain"/>
    <property type="match status" value="1"/>
</dbReference>
<gene>
    <name evidence="8" type="ORF">A2919_00590</name>
</gene>
<evidence type="ECO:0000259" key="6">
    <source>
        <dbReference type="PROSITE" id="PS50975"/>
    </source>
</evidence>
<feature type="domain" description="N-acetyltransferase" evidence="7">
    <location>
        <begin position="307"/>
        <end position="450"/>
    </location>
</feature>
<dbReference type="PANTHER" id="PTHR21621">
    <property type="entry name" value="RIBOSOMAL PROTEIN S6 MODIFICATION PROTEIN"/>
    <property type="match status" value="1"/>
</dbReference>
<keyword evidence="3 4" id="KW-0067">ATP-binding</keyword>
<feature type="domain" description="ATP-grasp" evidence="6">
    <location>
        <begin position="120"/>
        <end position="298"/>
    </location>
</feature>
<dbReference type="SUPFAM" id="SSF55729">
    <property type="entry name" value="Acyl-CoA N-acyltransferases (Nat)"/>
    <property type="match status" value="1"/>
</dbReference>
<dbReference type="AlphaFoldDB" id="A0A1G2HES5"/>
<proteinExistence type="predicted"/>
<evidence type="ECO:0000313" key="8">
    <source>
        <dbReference type="EMBL" id="OGZ60986.1"/>
    </source>
</evidence>
<dbReference type="GO" id="GO:0016747">
    <property type="term" value="F:acyltransferase activity, transferring groups other than amino-acyl groups"/>
    <property type="evidence" value="ECO:0007669"/>
    <property type="project" value="InterPro"/>
</dbReference>
<dbReference type="InterPro" id="IPR016181">
    <property type="entry name" value="Acyl_CoA_acyltransferase"/>
</dbReference>
<evidence type="ECO:0000256" key="1">
    <source>
        <dbReference type="ARBA" id="ARBA00022723"/>
    </source>
</evidence>
<dbReference type="GO" id="GO:0005524">
    <property type="term" value="F:ATP binding"/>
    <property type="evidence" value="ECO:0007669"/>
    <property type="project" value="UniProtKB-UniRule"/>
</dbReference>
<dbReference type="Pfam" id="PF08443">
    <property type="entry name" value="RimK"/>
    <property type="match status" value="1"/>
</dbReference>
<dbReference type="InterPro" id="IPR004666">
    <property type="entry name" value="Rp_bS6_RimK/Lys_biosynth_LsyX"/>
</dbReference>
<dbReference type="InterPro" id="IPR000182">
    <property type="entry name" value="GNAT_dom"/>
</dbReference>
<accession>A0A1G2HES5</accession>
<dbReference type="GO" id="GO:0005737">
    <property type="term" value="C:cytoplasm"/>
    <property type="evidence" value="ECO:0007669"/>
    <property type="project" value="TreeGrafter"/>
</dbReference>
<reference evidence="8 9" key="1">
    <citation type="journal article" date="2016" name="Nat. Commun.">
        <title>Thousands of microbial genomes shed light on interconnected biogeochemical processes in an aquifer system.</title>
        <authorList>
            <person name="Anantharaman K."/>
            <person name="Brown C.T."/>
            <person name="Hug L.A."/>
            <person name="Sharon I."/>
            <person name="Castelle C.J."/>
            <person name="Probst A.J."/>
            <person name="Thomas B.C."/>
            <person name="Singh A."/>
            <person name="Wilkins M.J."/>
            <person name="Karaoz U."/>
            <person name="Brodie E.L."/>
            <person name="Williams K.H."/>
            <person name="Hubbard S.S."/>
            <person name="Banfield J.F."/>
        </authorList>
    </citation>
    <scope>NUCLEOTIDE SEQUENCE [LARGE SCALE GENOMIC DNA]</scope>
</reference>
<keyword evidence="1" id="KW-0479">Metal-binding</keyword>
<evidence type="ECO:0008006" key="10">
    <source>
        <dbReference type="Google" id="ProtNLM"/>
    </source>
</evidence>
<dbReference type="InterPro" id="IPR011761">
    <property type="entry name" value="ATP-grasp"/>
</dbReference>
<dbReference type="EMBL" id="MHOH01000009">
    <property type="protein sequence ID" value="OGZ60986.1"/>
    <property type="molecule type" value="Genomic_DNA"/>
</dbReference>
<evidence type="ECO:0000256" key="4">
    <source>
        <dbReference type="PROSITE-ProRule" id="PRU00409"/>
    </source>
</evidence>
<organism evidence="8 9">
    <name type="scientific">Candidatus Spechtbacteria bacterium RIFCSPLOWO2_01_FULL_43_12</name>
    <dbReference type="NCBI Taxonomy" id="1802162"/>
    <lineage>
        <taxon>Bacteria</taxon>
        <taxon>Candidatus Spechtiibacteriota</taxon>
    </lineage>
</organism>
<evidence type="ECO:0000256" key="2">
    <source>
        <dbReference type="ARBA" id="ARBA00022741"/>
    </source>
</evidence>
<dbReference type="SUPFAM" id="SSF56059">
    <property type="entry name" value="Glutathione synthetase ATP-binding domain-like"/>
    <property type="match status" value="1"/>
</dbReference>
<dbReference type="GO" id="GO:0009432">
    <property type="term" value="P:SOS response"/>
    <property type="evidence" value="ECO:0007669"/>
    <property type="project" value="TreeGrafter"/>
</dbReference>
<evidence type="ECO:0000259" key="7">
    <source>
        <dbReference type="PROSITE" id="PS51186"/>
    </source>
</evidence>
<keyword evidence="2 4" id="KW-0547">Nucleotide-binding</keyword>
<dbReference type="PANTHER" id="PTHR21621:SF0">
    <property type="entry name" value="BETA-CITRYLGLUTAMATE SYNTHASE B-RELATED"/>
    <property type="match status" value="1"/>
</dbReference>
<evidence type="ECO:0000256" key="5">
    <source>
        <dbReference type="SAM" id="MobiDB-lite"/>
    </source>
</evidence>
<evidence type="ECO:0000313" key="9">
    <source>
        <dbReference type="Proteomes" id="UP000178835"/>
    </source>
</evidence>
<dbReference type="Gene3D" id="3.40.50.20">
    <property type="match status" value="1"/>
</dbReference>
<dbReference type="GO" id="GO:0018169">
    <property type="term" value="F:ribosomal S6-glutamic acid ligase activity"/>
    <property type="evidence" value="ECO:0007669"/>
    <property type="project" value="TreeGrafter"/>
</dbReference>
<dbReference type="PROSITE" id="PS50975">
    <property type="entry name" value="ATP_GRASP"/>
    <property type="match status" value="1"/>
</dbReference>
<dbReference type="Pfam" id="PF00583">
    <property type="entry name" value="Acetyltransf_1"/>
    <property type="match status" value="1"/>
</dbReference>
<sequence length="476" mass="55459">MKILLLGFSKKKRSYTVSRLVVELKKKGHTVNYLSWHALVFMFSKKGTDIKRAKGTDLKYYDFIIPKAPFSRGKVRKGIYLSHLYRHYLLIIDYINRHHKHVLNEKTAKKIPFYDKLFQYYLMNKKGLPIVPSILYTGTQTPDLVYKRFKKPYIAKNIEGFGGKQVLLVNRIKEVKKFIRKFGTGKLLVQKYLPVKYDYRVLTIGNRVIGAMKRTAREGDFRSNFSMGGSVEKVEISKEMEKLALKAAAVFNAEFSGVDIIKHKGKYYVLEVNIFPGFEGFERATKINVAEKLASYIEKKYLWSLQTEFSKKEKREIFEDLYRIEKENLEKPLSKKGFLDTVMKRDLVVIKKEEKPIAYLTHYQEDGTRRITRYGISPKHRGQRMGRRILRALIRIVESGGGETINAVIPATNKKRQNTFKRVGFSKVETLKKLYPDGSDAFVFEYKTHPSRKVRGPGLTKTKRKEKYKKPKSVSK</sequence>
<dbReference type="CDD" id="cd04301">
    <property type="entry name" value="NAT_SF"/>
    <property type="match status" value="1"/>
</dbReference>
<dbReference type="Proteomes" id="UP000178835">
    <property type="component" value="Unassembled WGS sequence"/>
</dbReference>
<dbReference type="Gene3D" id="3.40.630.30">
    <property type="match status" value="1"/>
</dbReference>
<dbReference type="NCBIfam" id="TIGR00768">
    <property type="entry name" value="rimK_fam"/>
    <property type="match status" value="1"/>
</dbReference>
<name>A0A1G2HES5_9BACT</name>
<evidence type="ECO:0000256" key="3">
    <source>
        <dbReference type="ARBA" id="ARBA00022840"/>
    </source>
</evidence>
<comment type="caution">
    <text evidence="8">The sequence shown here is derived from an EMBL/GenBank/DDBJ whole genome shotgun (WGS) entry which is preliminary data.</text>
</comment>
<dbReference type="InterPro" id="IPR013651">
    <property type="entry name" value="ATP-grasp_RimK-type"/>
</dbReference>
<protein>
    <recommendedName>
        <fullName evidence="10">N-acetyltransferase domain-containing protein</fullName>
    </recommendedName>
</protein>
<dbReference type="PROSITE" id="PS51186">
    <property type="entry name" value="GNAT"/>
    <property type="match status" value="1"/>
</dbReference>
<feature type="region of interest" description="Disordered" evidence="5">
    <location>
        <begin position="451"/>
        <end position="476"/>
    </location>
</feature>